<dbReference type="InterPro" id="IPR016161">
    <property type="entry name" value="Ald_DH/histidinol_DH"/>
</dbReference>
<evidence type="ECO:0000259" key="4">
    <source>
        <dbReference type="Pfam" id="PF00171"/>
    </source>
</evidence>
<name>A0ABU7MZS2_9ACTN</name>
<dbReference type="PROSITE" id="PS00687">
    <property type="entry name" value="ALDEHYDE_DEHYDR_GLU"/>
    <property type="match status" value="1"/>
</dbReference>
<dbReference type="GO" id="GO:0016491">
    <property type="term" value="F:oxidoreductase activity"/>
    <property type="evidence" value="ECO:0007669"/>
    <property type="project" value="UniProtKB-KW"/>
</dbReference>
<evidence type="ECO:0000256" key="2">
    <source>
        <dbReference type="PROSITE-ProRule" id="PRU10007"/>
    </source>
</evidence>
<organism evidence="5 6">
    <name type="scientific">Gordonia prachuapensis</name>
    <dbReference type="NCBI Taxonomy" id="3115651"/>
    <lineage>
        <taxon>Bacteria</taxon>
        <taxon>Bacillati</taxon>
        <taxon>Actinomycetota</taxon>
        <taxon>Actinomycetes</taxon>
        <taxon>Mycobacteriales</taxon>
        <taxon>Gordoniaceae</taxon>
        <taxon>Gordonia</taxon>
    </lineage>
</organism>
<keyword evidence="1 3" id="KW-0560">Oxidoreductase</keyword>
<dbReference type="InterPro" id="IPR050740">
    <property type="entry name" value="Aldehyde_DH_Superfamily"/>
</dbReference>
<dbReference type="Proteomes" id="UP001335729">
    <property type="component" value="Unassembled WGS sequence"/>
</dbReference>
<dbReference type="EC" id="1.2.1.-" evidence="5"/>
<dbReference type="InterPro" id="IPR016162">
    <property type="entry name" value="Ald_DH_N"/>
</dbReference>
<evidence type="ECO:0000313" key="6">
    <source>
        <dbReference type="Proteomes" id="UP001335729"/>
    </source>
</evidence>
<dbReference type="InterPro" id="IPR015590">
    <property type="entry name" value="Aldehyde_DH_dom"/>
</dbReference>
<protein>
    <submittedName>
        <fullName evidence="5">NAD-dependent succinate-semialdehyde dehydrogenase</fullName>
        <ecNumber evidence="5">1.2.1.-</ecNumber>
    </submittedName>
</protein>
<reference evidence="5 6" key="1">
    <citation type="submission" date="2024-01" db="EMBL/GenBank/DDBJ databases">
        <title>Draft genome sequence of Gordonia sp. PKS22-38.</title>
        <authorList>
            <person name="Suphannarot A."/>
            <person name="Mingma R."/>
        </authorList>
    </citation>
    <scope>NUCLEOTIDE SEQUENCE [LARGE SCALE GENOMIC DNA]</scope>
    <source>
        <strain evidence="5 6">PKS22-38</strain>
    </source>
</reference>
<dbReference type="CDD" id="cd07103">
    <property type="entry name" value="ALDH_F5_SSADH_GabD"/>
    <property type="match status" value="1"/>
</dbReference>
<dbReference type="PANTHER" id="PTHR43353:SF5">
    <property type="entry name" value="SUCCINATE-SEMIALDEHYDE DEHYDROGENASE, MITOCHONDRIAL"/>
    <property type="match status" value="1"/>
</dbReference>
<dbReference type="SUPFAM" id="SSF53720">
    <property type="entry name" value="ALDH-like"/>
    <property type="match status" value="1"/>
</dbReference>
<comment type="similarity">
    <text evidence="3">Belongs to the aldehyde dehydrogenase family.</text>
</comment>
<feature type="active site" evidence="2">
    <location>
        <position position="263"/>
    </location>
</feature>
<dbReference type="Pfam" id="PF00171">
    <property type="entry name" value="Aldedh"/>
    <property type="match status" value="1"/>
</dbReference>
<dbReference type="EMBL" id="JAZDUE010000025">
    <property type="protein sequence ID" value="MEE4025813.1"/>
    <property type="molecule type" value="Genomic_DNA"/>
</dbReference>
<gene>
    <name evidence="5" type="ORF">V1Y59_22205</name>
</gene>
<evidence type="ECO:0000256" key="1">
    <source>
        <dbReference type="ARBA" id="ARBA00023002"/>
    </source>
</evidence>
<evidence type="ECO:0000313" key="5">
    <source>
        <dbReference type="EMBL" id="MEE4025813.1"/>
    </source>
</evidence>
<sequence>MTDTIIANPQTVLDGVPTGLWINGESVPSSSGATFAVNDPATEESLVSVADAGVDDARQALDTAVAAADDWAATPPRERGEILRRTFDLLTERADDIAMLMTIELGRALPDSQAETKYGTEFLRWFAEEAVRISGRFANAPAGNGRILVSHAPVGPSLAITPWNFPLAMGTRKIGPALAAGNVMLVKPAHETPLTMLALAAVFAEAGLPPGVLSVLPTSNAGDVSSAIITDDRIRKISFTGSTPVGRNLLAQAADRVQRTSMELGGNAPFLVFDDADIDAAVEGAYLAKMRNGGEACTAANRFLVQSGVAEEFTAKLTEKMAAVRLGAGYEDGVTLGPLVSAKQRDKVADAVDGAVADGARVRLGGKLPEGKGFFYPATVLDQVDPYAPVTRDEIFGPVAVISTFDSEADAVKAANSTEFGLASYFYSRDLERCMRVSAALDSGMVGVNRGVISDPAAPFGGVKQSGIGREGGTEGIEEYLSVKYIALT</sequence>
<comment type="caution">
    <text evidence="5">The sequence shown here is derived from an EMBL/GenBank/DDBJ whole genome shotgun (WGS) entry which is preliminary data.</text>
</comment>
<proteinExistence type="inferred from homology"/>
<dbReference type="Gene3D" id="3.40.309.10">
    <property type="entry name" value="Aldehyde Dehydrogenase, Chain A, domain 2"/>
    <property type="match status" value="1"/>
</dbReference>
<evidence type="ECO:0000256" key="3">
    <source>
        <dbReference type="RuleBase" id="RU003345"/>
    </source>
</evidence>
<dbReference type="InterPro" id="IPR029510">
    <property type="entry name" value="Ald_DH_CS_GLU"/>
</dbReference>
<dbReference type="InterPro" id="IPR016163">
    <property type="entry name" value="Ald_DH_C"/>
</dbReference>
<accession>A0ABU7MZS2</accession>
<keyword evidence="6" id="KW-1185">Reference proteome</keyword>
<feature type="domain" description="Aldehyde dehydrogenase" evidence="4">
    <location>
        <begin position="29"/>
        <end position="486"/>
    </location>
</feature>
<dbReference type="Gene3D" id="3.40.605.10">
    <property type="entry name" value="Aldehyde Dehydrogenase, Chain A, domain 1"/>
    <property type="match status" value="1"/>
</dbReference>
<dbReference type="RefSeq" id="WP_330507218.1">
    <property type="nucleotide sequence ID" value="NZ_JAZDUE010000025.1"/>
</dbReference>
<dbReference type="PANTHER" id="PTHR43353">
    <property type="entry name" value="SUCCINATE-SEMIALDEHYDE DEHYDROGENASE, MITOCHONDRIAL"/>
    <property type="match status" value="1"/>
</dbReference>